<feature type="region of interest" description="Disordered" evidence="3">
    <location>
        <begin position="1"/>
        <end position="127"/>
    </location>
</feature>
<feature type="compositionally biased region" description="Basic and acidic residues" evidence="3">
    <location>
        <begin position="26"/>
        <end position="75"/>
    </location>
</feature>
<evidence type="ECO:0000313" key="6">
    <source>
        <dbReference type="Proteomes" id="UP000219286"/>
    </source>
</evidence>
<comment type="similarity">
    <text evidence="1">Belongs to the RRM CPSF6/7 family.</text>
</comment>
<feature type="compositionally biased region" description="Low complexity" evidence="3">
    <location>
        <begin position="76"/>
        <end position="86"/>
    </location>
</feature>
<feature type="compositionally biased region" description="Basic and acidic residues" evidence="3">
    <location>
        <begin position="112"/>
        <end position="124"/>
    </location>
</feature>
<proteinExistence type="inferred from homology"/>
<feature type="compositionally biased region" description="Gly residues" evidence="3">
    <location>
        <begin position="249"/>
        <end position="263"/>
    </location>
</feature>
<evidence type="ECO:0000259" key="4">
    <source>
        <dbReference type="PROSITE" id="PS50102"/>
    </source>
</evidence>
<evidence type="ECO:0000313" key="5">
    <source>
        <dbReference type="EMBL" id="OTA01641.1"/>
    </source>
</evidence>
<dbReference type="CDD" id="cd12372">
    <property type="entry name" value="RRM_CFIm68_CFIm59"/>
    <property type="match status" value="1"/>
</dbReference>
<accession>A0A2H2ZNK5</accession>
<dbReference type="GO" id="GO:0003723">
    <property type="term" value="F:RNA binding"/>
    <property type="evidence" value="ECO:0007669"/>
    <property type="project" value="UniProtKB-UniRule"/>
</dbReference>
<dbReference type="OrthoDB" id="10065185at2759"/>
<keyword evidence="2" id="KW-0694">RNA-binding</keyword>
<reference evidence="5 6" key="1">
    <citation type="journal article" date="2015" name="Genome Announc.">
        <title>Genome sequence and annotation of Trichoderma parareesei, the ancestor of the cellulase producer Trichoderma reesei.</title>
        <authorList>
            <person name="Yang D."/>
            <person name="Pomraning K."/>
            <person name="Kopchinskiy A."/>
            <person name="Karimi Aghcheh R."/>
            <person name="Atanasova L."/>
            <person name="Chenthamara K."/>
            <person name="Baker S.E."/>
            <person name="Zhang R."/>
            <person name="Shen Q."/>
            <person name="Freitag M."/>
            <person name="Kubicek C.P."/>
            <person name="Druzhinina I.S."/>
        </authorList>
    </citation>
    <scope>NUCLEOTIDE SEQUENCE [LARGE SCALE GENOMIC DNA]</scope>
    <source>
        <strain evidence="5 6">CBS 125925</strain>
    </source>
</reference>
<dbReference type="PROSITE" id="PS50102">
    <property type="entry name" value="RRM"/>
    <property type="match status" value="1"/>
</dbReference>
<feature type="region of interest" description="Disordered" evidence="3">
    <location>
        <begin position="233"/>
        <end position="263"/>
    </location>
</feature>
<feature type="compositionally biased region" description="Low complexity" evidence="3">
    <location>
        <begin position="410"/>
        <end position="421"/>
    </location>
</feature>
<feature type="compositionally biased region" description="Low complexity" evidence="3">
    <location>
        <begin position="392"/>
        <end position="402"/>
    </location>
</feature>
<evidence type="ECO:0000256" key="2">
    <source>
        <dbReference type="PROSITE-ProRule" id="PRU00176"/>
    </source>
</evidence>
<dbReference type="InterPro" id="IPR034772">
    <property type="entry name" value="CPSF6/7"/>
</dbReference>
<dbReference type="EMBL" id="LFMI01000226">
    <property type="protein sequence ID" value="OTA01641.1"/>
    <property type="molecule type" value="Genomic_DNA"/>
</dbReference>
<dbReference type="GO" id="GO:0005634">
    <property type="term" value="C:nucleus"/>
    <property type="evidence" value="ECO:0007669"/>
    <property type="project" value="UniProtKB-SubCell"/>
</dbReference>
<dbReference type="PANTHER" id="PTHR23204">
    <property type="entry name" value="CLEAVAGE AND POLYADENYLATION SPECIFIC FACTOR"/>
    <property type="match status" value="1"/>
</dbReference>
<dbReference type="InterPro" id="IPR035979">
    <property type="entry name" value="RBD_domain_sf"/>
</dbReference>
<feature type="region of interest" description="Disordered" evidence="3">
    <location>
        <begin position="575"/>
        <end position="612"/>
    </location>
</feature>
<dbReference type="GO" id="GO:0006397">
    <property type="term" value="P:mRNA processing"/>
    <property type="evidence" value="ECO:0007669"/>
    <property type="project" value="UniProtKB-KW"/>
</dbReference>
<gene>
    <name evidence="5" type="ORF">A9Z42_0019640</name>
</gene>
<feature type="domain" description="RRM" evidence="4">
    <location>
        <begin position="130"/>
        <end position="216"/>
    </location>
</feature>
<organism evidence="5 6">
    <name type="scientific">Trichoderma parareesei</name>
    <name type="common">Filamentous fungus</name>
    <dbReference type="NCBI Taxonomy" id="858221"/>
    <lineage>
        <taxon>Eukaryota</taxon>
        <taxon>Fungi</taxon>
        <taxon>Dikarya</taxon>
        <taxon>Ascomycota</taxon>
        <taxon>Pezizomycotina</taxon>
        <taxon>Sordariomycetes</taxon>
        <taxon>Hypocreomycetidae</taxon>
        <taxon>Hypocreales</taxon>
        <taxon>Hypocreaceae</taxon>
        <taxon>Trichoderma</taxon>
    </lineage>
</organism>
<dbReference type="Gene3D" id="3.30.70.330">
    <property type="match status" value="1"/>
</dbReference>
<protein>
    <recommendedName>
        <fullName evidence="4">RRM domain-containing protein</fullName>
    </recommendedName>
</protein>
<dbReference type="InterPro" id="IPR012677">
    <property type="entry name" value="Nucleotide-bd_a/b_plait_sf"/>
</dbReference>
<feature type="compositionally biased region" description="Pro residues" evidence="3">
    <location>
        <begin position="460"/>
        <end position="472"/>
    </location>
</feature>
<keyword evidence="6" id="KW-1185">Reference proteome</keyword>
<evidence type="ECO:0000256" key="3">
    <source>
        <dbReference type="SAM" id="MobiDB-lite"/>
    </source>
</evidence>
<feature type="compositionally biased region" description="Low complexity" evidence="3">
    <location>
        <begin position="93"/>
        <end position="107"/>
    </location>
</feature>
<sequence>MGDSDFDIDFYGDAEGDASDQANDQPRQDERRHSGGNSRDDYDYHSRDNRQRDHEHEDDRRYESGRSEDVEEHPQHQQQQQQQQQQQHHHQQHQQQHQHQSQQQQQHHGVKRKSEEHEHNDRPVDNGATAAIMISELNWWTTDDDIRGWLRKANCEREVKELTFSEHKVNGKSKGQAYVEFHTRQASTAAKRYIDTVASEGVQPGQKKMTISYWNPGVNPFRTLPKDAPARVKEQPRAAPSGSFSDRGNYGGFRGRGGMGGNRGGMNPNFNRGYGANMGYNNNNMGGGGGFNGPMGRPGGGGGTHYVFSGQSSPGGPMRGVQTIIRGRGGGGAGGGMMGMNPMGSMGMGMPGNMGMGMMGNAMPVVSPTGVADNGSREGLLQKEDPLEEEQQQPQERQYPLQGPTQEAGEQPLATQQAQEQQSEEVRAQVKHRAGQENSCDDSFHAEQVPEAVETKNPPQQVPPQPQVPPGQNPQVHPGSFRQASFARGFLAPFAARAQQYGRHYYSGSNGIGLSEPPVSLCLIHATLTHNCGFCQVEYWRHYTFFIDGYRHHGHVPPPPLPIFPRPVPQPSFQGMPPNFPGGFGFGQQGGGGGNSGGDWGNPHGAKRPRPE</sequence>
<feature type="compositionally biased region" description="Gly residues" evidence="3">
    <location>
        <begin position="582"/>
        <end position="600"/>
    </location>
</feature>
<dbReference type="SMART" id="SM00360">
    <property type="entry name" value="RRM"/>
    <property type="match status" value="1"/>
</dbReference>
<dbReference type="InterPro" id="IPR000504">
    <property type="entry name" value="RRM_dom"/>
</dbReference>
<name>A0A2H2ZNK5_TRIPA</name>
<feature type="compositionally biased region" description="Acidic residues" evidence="3">
    <location>
        <begin position="1"/>
        <end position="18"/>
    </location>
</feature>
<evidence type="ECO:0000256" key="1">
    <source>
        <dbReference type="ARBA" id="ARBA00006265"/>
    </source>
</evidence>
<feature type="region of interest" description="Disordered" evidence="3">
    <location>
        <begin position="386"/>
        <end position="480"/>
    </location>
</feature>
<dbReference type="SUPFAM" id="SSF54928">
    <property type="entry name" value="RNA-binding domain, RBD"/>
    <property type="match status" value="1"/>
</dbReference>
<dbReference type="AlphaFoldDB" id="A0A2H2ZNK5"/>
<dbReference type="Proteomes" id="UP000219286">
    <property type="component" value="Unassembled WGS sequence"/>
</dbReference>
<comment type="caution">
    <text evidence="5">The sequence shown here is derived from an EMBL/GenBank/DDBJ whole genome shotgun (WGS) entry which is preliminary data.</text>
</comment>